<reference evidence="1" key="1">
    <citation type="submission" date="2019-08" db="EMBL/GenBank/DDBJ databases">
        <authorList>
            <person name="Kucharzyk K."/>
            <person name="Murdoch R.W."/>
            <person name="Higgins S."/>
            <person name="Loffler F."/>
        </authorList>
    </citation>
    <scope>NUCLEOTIDE SEQUENCE</scope>
</reference>
<evidence type="ECO:0000313" key="1">
    <source>
        <dbReference type="EMBL" id="MPN45051.1"/>
    </source>
</evidence>
<organism evidence="1">
    <name type="scientific">bioreactor metagenome</name>
    <dbReference type="NCBI Taxonomy" id="1076179"/>
    <lineage>
        <taxon>unclassified sequences</taxon>
        <taxon>metagenomes</taxon>
        <taxon>ecological metagenomes</taxon>
    </lineage>
</organism>
<dbReference type="AlphaFoldDB" id="A0A645I186"/>
<accession>A0A645I186</accession>
<name>A0A645I186_9ZZZZ</name>
<dbReference type="EMBL" id="VSSQ01104643">
    <property type="protein sequence ID" value="MPN45051.1"/>
    <property type="molecule type" value="Genomic_DNA"/>
</dbReference>
<protein>
    <submittedName>
        <fullName evidence="1">Uncharacterized protein</fullName>
    </submittedName>
</protein>
<comment type="caution">
    <text evidence="1">The sequence shown here is derived from an EMBL/GenBank/DDBJ whole genome shotgun (WGS) entry which is preliminary data.</text>
</comment>
<proteinExistence type="predicted"/>
<gene>
    <name evidence="1" type="ORF">SDC9_192618</name>
</gene>
<sequence length="52" mass="5589">MKVPAVSGVDDGNIRIEAGCFRGSLEWMTYDDQIGVTGDGSDGILKIFSFGY</sequence>